<reference evidence="2 3" key="1">
    <citation type="submission" date="2019-10" db="EMBL/GenBank/DDBJ databases">
        <title>Georgenia wutianyii sp. nov. and Georgenia yuyongxinii sp. nov. isolated from plateau pika (Ochotona curzoniae) in the Qinghai-Tibet plateau of China.</title>
        <authorList>
            <person name="Tian Z."/>
        </authorList>
    </citation>
    <scope>NUCLEOTIDE SEQUENCE [LARGE SCALE GENOMIC DNA]</scope>
    <source>
        <strain evidence="2 3">JCM 19765</strain>
    </source>
</reference>
<dbReference type="AlphaFoldDB" id="A0A6N7ENB3"/>
<feature type="region of interest" description="Disordered" evidence="1">
    <location>
        <begin position="1"/>
        <end position="24"/>
    </location>
</feature>
<dbReference type="Proteomes" id="UP000437709">
    <property type="component" value="Unassembled WGS sequence"/>
</dbReference>
<proteinExistence type="predicted"/>
<accession>A0A6N7ENB3</accession>
<dbReference type="RefSeq" id="WP_152193604.1">
    <property type="nucleotide sequence ID" value="NZ_VUKD01000001.1"/>
</dbReference>
<gene>
    <name evidence="2" type="ORF">GB881_18195</name>
</gene>
<evidence type="ECO:0008006" key="4">
    <source>
        <dbReference type="Google" id="ProtNLM"/>
    </source>
</evidence>
<protein>
    <recommendedName>
        <fullName evidence="4">Transcriptional regulator, AbiEi antitoxin, Type IV TA system</fullName>
    </recommendedName>
</protein>
<organism evidence="2 3">
    <name type="scientific">Georgenia subflava</name>
    <dbReference type="NCBI Taxonomy" id="1622177"/>
    <lineage>
        <taxon>Bacteria</taxon>
        <taxon>Bacillati</taxon>
        <taxon>Actinomycetota</taxon>
        <taxon>Actinomycetes</taxon>
        <taxon>Micrococcales</taxon>
        <taxon>Bogoriellaceae</taxon>
        <taxon>Georgenia</taxon>
    </lineage>
</organism>
<comment type="caution">
    <text evidence="2">The sequence shown here is derived from an EMBL/GenBank/DDBJ whole genome shotgun (WGS) entry which is preliminary data.</text>
</comment>
<evidence type="ECO:0000313" key="2">
    <source>
        <dbReference type="EMBL" id="MPV38941.1"/>
    </source>
</evidence>
<evidence type="ECO:0000313" key="3">
    <source>
        <dbReference type="Proteomes" id="UP000437709"/>
    </source>
</evidence>
<sequence length="350" mass="39004">MQRKPSPGSPRPLPQVERSSRDNQAEIRLAEGRGELVRATRGAYLRPTADAEPWRHAEELALARCVGIAARSRGRAVFSHETAALLHGCWLWRLPEQTHLTVGVTVGSSRTTGIVRHCAPVDAAEVVELGDMRVTSLDRTVVDCASTMHPRDALVVADSALRMLVGPDRRDRAGSDRRAAEVRTRWLSLLDVRRGRRGVVRARAVIARAEPWPESPGESVLRWLALSVGLPAPELQLLVQTSIGAFYTDMGWLVDRRLPSGKRERRVALHAEFDGAVKYGGAEGRDALVREKRREDAIREVSAPVSRFDAADLKRPRECARRLLDRLPAVFRRSLKPVPELWPLRGARLE</sequence>
<name>A0A6N7ENB3_9MICO</name>
<dbReference type="EMBL" id="WHPC01000129">
    <property type="protein sequence ID" value="MPV38941.1"/>
    <property type="molecule type" value="Genomic_DNA"/>
</dbReference>
<dbReference type="OrthoDB" id="5517693at2"/>
<keyword evidence="3" id="KW-1185">Reference proteome</keyword>
<evidence type="ECO:0000256" key="1">
    <source>
        <dbReference type="SAM" id="MobiDB-lite"/>
    </source>
</evidence>